<evidence type="ECO:0000313" key="3">
    <source>
        <dbReference type="Proteomes" id="UP000183974"/>
    </source>
</evidence>
<reference evidence="2 3" key="1">
    <citation type="submission" date="2016-11" db="EMBL/GenBank/DDBJ databases">
        <authorList>
            <person name="Jaros S."/>
            <person name="Januszkiewicz K."/>
            <person name="Wedrychowicz H."/>
        </authorList>
    </citation>
    <scope>NUCLEOTIDE SEQUENCE [LARGE SCALE GENOMIC DNA]</scope>
    <source>
        <strain evidence="2 3">DSM 29589</strain>
    </source>
</reference>
<proteinExistence type="predicted"/>
<keyword evidence="1" id="KW-0472">Membrane</keyword>
<keyword evidence="1" id="KW-0812">Transmembrane</keyword>
<feature type="transmembrane region" description="Helical" evidence="1">
    <location>
        <begin position="42"/>
        <end position="59"/>
    </location>
</feature>
<gene>
    <name evidence="2" type="ORF">SAMN05444398_101843</name>
</gene>
<dbReference type="EMBL" id="FRBR01000001">
    <property type="protein sequence ID" value="SHL17134.1"/>
    <property type="molecule type" value="Genomic_DNA"/>
</dbReference>
<feature type="transmembrane region" description="Helical" evidence="1">
    <location>
        <begin position="17"/>
        <end position="36"/>
    </location>
</feature>
<evidence type="ECO:0000256" key="1">
    <source>
        <dbReference type="SAM" id="Phobius"/>
    </source>
</evidence>
<accession>A0A1M6YFP7</accession>
<dbReference type="OrthoDB" id="7862519at2"/>
<evidence type="ECO:0000313" key="2">
    <source>
        <dbReference type="EMBL" id="SHL17134.1"/>
    </source>
</evidence>
<sequence length="160" mass="17408">MSDEVLAVISASAPRRVLGLGAILVLGVVAVYVALARPPENPVWMAFLLVLGIGALWLAERMRRATAHRLELTRSEVRSSSGEVLARVADVEAVERGAFAFKPSNGFMLRLRAGADTGRRRWEPGLWWRMGRRVGVGGVTPGHQAKAMAEILSALILEDR</sequence>
<keyword evidence="1" id="KW-1133">Transmembrane helix</keyword>
<dbReference type="Proteomes" id="UP000183974">
    <property type="component" value="Unassembled WGS sequence"/>
</dbReference>
<keyword evidence="3" id="KW-1185">Reference proteome</keyword>
<dbReference type="STRING" id="337701.SAMN05444398_101843"/>
<dbReference type="RefSeq" id="WP_073033039.1">
    <property type="nucleotide sequence ID" value="NZ_BMLR01000001.1"/>
</dbReference>
<dbReference type="AlphaFoldDB" id="A0A1M6YFP7"/>
<organism evidence="2 3">
    <name type="scientific">Roseovarius pacificus</name>
    <dbReference type="NCBI Taxonomy" id="337701"/>
    <lineage>
        <taxon>Bacteria</taxon>
        <taxon>Pseudomonadati</taxon>
        <taxon>Pseudomonadota</taxon>
        <taxon>Alphaproteobacteria</taxon>
        <taxon>Rhodobacterales</taxon>
        <taxon>Roseobacteraceae</taxon>
        <taxon>Roseovarius</taxon>
    </lineage>
</organism>
<name>A0A1M6YFP7_9RHOB</name>
<protein>
    <submittedName>
        <fullName evidence="2">Uncharacterized protein</fullName>
    </submittedName>
</protein>